<feature type="domain" description="VOC" evidence="2">
    <location>
        <begin position="5"/>
        <end position="127"/>
    </location>
</feature>
<dbReference type="InterPro" id="IPR029068">
    <property type="entry name" value="Glyas_Bleomycin-R_OHBP_Dase"/>
</dbReference>
<evidence type="ECO:0000313" key="4">
    <source>
        <dbReference type="Proteomes" id="UP001597180"/>
    </source>
</evidence>
<dbReference type="InterPro" id="IPR037523">
    <property type="entry name" value="VOC_core"/>
</dbReference>
<dbReference type="PANTHER" id="PTHR36113">
    <property type="entry name" value="LYASE, PUTATIVE-RELATED-RELATED"/>
    <property type="match status" value="1"/>
</dbReference>
<sequence length="143" mass="16439">MLIKRIGHLALTVEDMVKSLHFYCDVLGFAKAFELHDAEDKPWIVYLRVCEGQFLELFYGGLNKPEPVHRPIGFNHLCLEVENIDVIAGHLKKHGIPLDVEPKQGKDTNYQCWARDPDGNRIEFMQLMPGSPQMRGHQSEIEQ</sequence>
<organism evidence="3 4">
    <name type="scientific">Paenibacillus vulneris</name>
    <dbReference type="NCBI Taxonomy" id="1133364"/>
    <lineage>
        <taxon>Bacteria</taxon>
        <taxon>Bacillati</taxon>
        <taxon>Bacillota</taxon>
        <taxon>Bacilli</taxon>
        <taxon>Bacillales</taxon>
        <taxon>Paenibacillaceae</taxon>
        <taxon>Paenibacillus</taxon>
    </lineage>
</organism>
<dbReference type="PANTHER" id="PTHR36113:SF6">
    <property type="entry name" value="FOSFOMYCIN RESISTANCE PROTEIN FOSX"/>
    <property type="match status" value="1"/>
</dbReference>
<dbReference type="InterPro" id="IPR004360">
    <property type="entry name" value="Glyas_Fos-R_dOase_dom"/>
</dbReference>
<dbReference type="RefSeq" id="WP_345589441.1">
    <property type="nucleotide sequence ID" value="NZ_BAABJG010000018.1"/>
</dbReference>
<evidence type="ECO:0000256" key="1">
    <source>
        <dbReference type="ARBA" id="ARBA00022723"/>
    </source>
</evidence>
<dbReference type="EMBL" id="JBHTLU010000023">
    <property type="protein sequence ID" value="MFD1222308.1"/>
    <property type="molecule type" value="Genomic_DNA"/>
</dbReference>
<dbReference type="Pfam" id="PF00903">
    <property type="entry name" value="Glyoxalase"/>
    <property type="match status" value="1"/>
</dbReference>
<reference evidence="4" key="1">
    <citation type="journal article" date="2019" name="Int. J. Syst. Evol. Microbiol.">
        <title>The Global Catalogue of Microorganisms (GCM) 10K type strain sequencing project: providing services to taxonomists for standard genome sequencing and annotation.</title>
        <authorList>
            <consortium name="The Broad Institute Genomics Platform"/>
            <consortium name="The Broad Institute Genome Sequencing Center for Infectious Disease"/>
            <person name="Wu L."/>
            <person name="Ma J."/>
        </authorList>
    </citation>
    <scope>NUCLEOTIDE SEQUENCE [LARGE SCALE GENOMIC DNA]</scope>
    <source>
        <strain evidence="4">CCUG 53270</strain>
    </source>
</reference>
<keyword evidence="4" id="KW-1185">Reference proteome</keyword>
<comment type="caution">
    <text evidence="3">The sequence shown here is derived from an EMBL/GenBank/DDBJ whole genome shotgun (WGS) entry which is preliminary data.</text>
</comment>
<evidence type="ECO:0000313" key="3">
    <source>
        <dbReference type="EMBL" id="MFD1222308.1"/>
    </source>
</evidence>
<dbReference type="Gene3D" id="3.10.180.10">
    <property type="entry name" value="2,3-Dihydroxybiphenyl 1,2-Dioxygenase, domain 1"/>
    <property type="match status" value="1"/>
</dbReference>
<gene>
    <name evidence="3" type="ORF">ACFQ4B_19480</name>
</gene>
<dbReference type="SUPFAM" id="SSF54593">
    <property type="entry name" value="Glyoxalase/Bleomycin resistance protein/Dihydroxybiphenyl dioxygenase"/>
    <property type="match status" value="1"/>
</dbReference>
<dbReference type="CDD" id="cd06587">
    <property type="entry name" value="VOC"/>
    <property type="match status" value="1"/>
</dbReference>
<name>A0ABW3UN21_9BACL</name>
<proteinExistence type="predicted"/>
<dbReference type="PROSITE" id="PS51819">
    <property type="entry name" value="VOC"/>
    <property type="match status" value="1"/>
</dbReference>
<protein>
    <submittedName>
        <fullName evidence="3">VOC family protein</fullName>
    </submittedName>
</protein>
<accession>A0ABW3UN21</accession>
<dbReference type="InterPro" id="IPR051332">
    <property type="entry name" value="Fosfomycin_Res_Enzymes"/>
</dbReference>
<keyword evidence="1" id="KW-0479">Metal-binding</keyword>
<evidence type="ECO:0000259" key="2">
    <source>
        <dbReference type="PROSITE" id="PS51819"/>
    </source>
</evidence>
<dbReference type="Proteomes" id="UP001597180">
    <property type="component" value="Unassembled WGS sequence"/>
</dbReference>